<sequence length="454" mass="50476">MTRCITAPYHNNPEYYFAQLRHLEDFVWLDSGRPYSQQGRYDIFSALSTDRASIDHNGLFSCSSNCDITTLEDWVEQHTQAQDATCTDLDLPFTGGIIGHFCYDWQNPNFHLPTGHSYNLPLVQLGAYDWALVVDHDKRHATWVFTSKSKAPSTVLTLLDEQSTAASQQQGPFSCAAFTPSTSYDDYIKSLQAIAEYILAGDCYQVNFSQRFSATFQGNLATAYLQLRKATPSPYSAFLPYRDAAILSVSPERFLHINGKHVNTQPIKGTCPRGETLTQDQQLATALLASEKNRAENVMIVDLLRNDLSQCCEPFSVKVPHLCELHTFANVHHLISTVTGELKSEFSAFDLFKRSFPGGSITGAPKKRAMEIINELEQEKRGIYCGAIAYFSNNGNADSSISIRTLLAEHNTLYCWGGGGIVADSDAREEYQESVFKVAKLMSALSETSAGDDL</sequence>
<dbReference type="PRINTS" id="PR00095">
    <property type="entry name" value="ANTSNTHASEI"/>
</dbReference>
<keyword evidence="2 5" id="KW-0808">Transferase</keyword>
<evidence type="ECO:0000313" key="6">
    <source>
        <dbReference type="Proteomes" id="UP001320119"/>
    </source>
</evidence>
<gene>
    <name evidence="5" type="ORF">MARGE09_P2658</name>
</gene>
<evidence type="ECO:0000259" key="4">
    <source>
        <dbReference type="Pfam" id="PF04715"/>
    </source>
</evidence>
<proteinExistence type="predicted"/>
<dbReference type="GO" id="GO:0046820">
    <property type="term" value="F:4-amino-4-deoxychorismate synthase activity"/>
    <property type="evidence" value="ECO:0007669"/>
    <property type="project" value="UniProtKB-EC"/>
</dbReference>
<accession>A0AAN1WJ24</accession>
<evidence type="ECO:0000259" key="3">
    <source>
        <dbReference type="Pfam" id="PF00425"/>
    </source>
</evidence>
<dbReference type="InterPro" id="IPR005802">
    <property type="entry name" value="ADC_synth_comp_1"/>
</dbReference>
<dbReference type="GO" id="GO:0000162">
    <property type="term" value="P:L-tryptophan biosynthetic process"/>
    <property type="evidence" value="ECO:0007669"/>
    <property type="project" value="TreeGrafter"/>
</dbReference>
<keyword evidence="5" id="KW-0032">Aminotransferase</keyword>
<reference evidence="5 6" key="1">
    <citation type="journal article" date="2022" name="IScience">
        <title>An ultrasensitive nanofiber-based assay for enzymatic hydrolysis and deep-sea microbial degradation of cellulose.</title>
        <authorList>
            <person name="Tsudome M."/>
            <person name="Tachioka M."/>
            <person name="Miyazaki M."/>
            <person name="Uchimura K."/>
            <person name="Tsuda M."/>
            <person name="Takaki Y."/>
            <person name="Deguchi S."/>
        </authorList>
    </citation>
    <scope>NUCLEOTIDE SEQUENCE [LARGE SCALE GENOMIC DNA]</scope>
    <source>
        <strain evidence="5 6">GE09</strain>
    </source>
</reference>
<dbReference type="InterPro" id="IPR005801">
    <property type="entry name" value="ADC_synthase"/>
</dbReference>
<organism evidence="5 6">
    <name type="scientific">Marinagarivorans cellulosilyticus</name>
    <dbReference type="NCBI Taxonomy" id="2721545"/>
    <lineage>
        <taxon>Bacteria</taxon>
        <taxon>Pseudomonadati</taxon>
        <taxon>Pseudomonadota</taxon>
        <taxon>Gammaproteobacteria</taxon>
        <taxon>Cellvibrionales</taxon>
        <taxon>Cellvibrionaceae</taxon>
        <taxon>Marinagarivorans</taxon>
    </lineage>
</organism>
<dbReference type="InterPro" id="IPR019999">
    <property type="entry name" value="Anth_synth_I-like"/>
</dbReference>
<dbReference type="SUPFAM" id="SSF56322">
    <property type="entry name" value="ADC synthase"/>
    <property type="match status" value="1"/>
</dbReference>
<dbReference type="PANTHER" id="PTHR11236">
    <property type="entry name" value="AMINOBENZOATE/ANTHRANILATE SYNTHASE"/>
    <property type="match status" value="1"/>
</dbReference>
<dbReference type="EC" id="2.6.1.85" evidence="1"/>
<dbReference type="InterPro" id="IPR006805">
    <property type="entry name" value="Anth_synth_I_N"/>
</dbReference>
<evidence type="ECO:0000313" key="5">
    <source>
        <dbReference type="EMBL" id="BCD98457.1"/>
    </source>
</evidence>
<dbReference type="Gene3D" id="3.60.120.10">
    <property type="entry name" value="Anthranilate synthase"/>
    <property type="match status" value="1"/>
</dbReference>
<dbReference type="EMBL" id="AP023086">
    <property type="protein sequence ID" value="BCD98457.1"/>
    <property type="molecule type" value="Genomic_DNA"/>
</dbReference>
<dbReference type="PANTHER" id="PTHR11236:SF50">
    <property type="entry name" value="AMINODEOXYCHORISMATE SYNTHASE COMPONENT 1"/>
    <property type="match status" value="1"/>
</dbReference>
<dbReference type="GO" id="GO:0009396">
    <property type="term" value="P:folic acid-containing compound biosynthetic process"/>
    <property type="evidence" value="ECO:0007669"/>
    <property type="project" value="InterPro"/>
</dbReference>
<dbReference type="KEGG" id="marq:MARGE09_P2658"/>
<feature type="domain" description="Anthranilate synthase component I N-terminal" evidence="4">
    <location>
        <begin position="13"/>
        <end position="141"/>
    </location>
</feature>
<dbReference type="AlphaFoldDB" id="A0AAN1WJ24"/>
<dbReference type="Pfam" id="PF00425">
    <property type="entry name" value="Chorismate_bind"/>
    <property type="match status" value="1"/>
</dbReference>
<dbReference type="Pfam" id="PF04715">
    <property type="entry name" value="Anth_synt_I_N"/>
    <property type="match status" value="1"/>
</dbReference>
<keyword evidence="6" id="KW-1185">Reference proteome</keyword>
<dbReference type="InterPro" id="IPR015890">
    <property type="entry name" value="Chorismate_C"/>
</dbReference>
<dbReference type="RefSeq" id="WP_236982807.1">
    <property type="nucleotide sequence ID" value="NZ_AP023086.1"/>
</dbReference>
<evidence type="ECO:0000256" key="1">
    <source>
        <dbReference type="ARBA" id="ARBA00013139"/>
    </source>
</evidence>
<feature type="domain" description="Chorismate-utilising enzyme C-terminal" evidence="3">
    <location>
        <begin position="185"/>
        <end position="437"/>
    </location>
</feature>
<dbReference type="Proteomes" id="UP001320119">
    <property type="component" value="Chromosome"/>
</dbReference>
<name>A0AAN1WJ24_9GAMM</name>
<protein>
    <recommendedName>
        <fullName evidence="1">aminodeoxychorismate synthase</fullName>
        <ecNumber evidence="1">2.6.1.85</ecNumber>
    </recommendedName>
</protein>
<evidence type="ECO:0000256" key="2">
    <source>
        <dbReference type="ARBA" id="ARBA00022679"/>
    </source>
</evidence>
<dbReference type="NCBIfam" id="TIGR00553">
    <property type="entry name" value="pabB"/>
    <property type="match status" value="1"/>
</dbReference>